<protein>
    <submittedName>
        <fullName evidence="2">Uncharacterized protein</fullName>
    </submittedName>
</protein>
<evidence type="ECO:0000313" key="2">
    <source>
        <dbReference type="EMBL" id="PAX09518.1"/>
    </source>
</evidence>
<keyword evidence="3" id="KW-1185">Reference proteome</keyword>
<organism evidence="2 3">
    <name type="scientific">Sphingomonas lenta</name>
    <dbReference type="NCBI Taxonomy" id="1141887"/>
    <lineage>
        <taxon>Bacteria</taxon>
        <taxon>Pseudomonadati</taxon>
        <taxon>Pseudomonadota</taxon>
        <taxon>Alphaproteobacteria</taxon>
        <taxon>Sphingomonadales</taxon>
        <taxon>Sphingomonadaceae</taxon>
        <taxon>Sphingomonas</taxon>
    </lineage>
</organism>
<dbReference type="AlphaFoldDB" id="A0A2A2SJX4"/>
<proteinExistence type="predicted"/>
<name>A0A2A2SJX4_9SPHN</name>
<accession>A0A2A2SJX4</accession>
<gene>
    <name evidence="2" type="ORF">CKY28_01865</name>
</gene>
<feature type="region of interest" description="Disordered" evidence="1">
    <location>
        <begin position="38"/>
        <end position="65"/>
    </location>
</feature>
<sequence length="65" mass="7483">MPLDPLEPPDELELDDDEELDELELEDEPPMPPVLLVLDDPFELNPPVDDEYPLDEDEKPSLDEL</sequence>
<dbReference type="Proteomes" id="UP000218151">
    <property type="component" value="Unassembled WGS sequence"/>
</dbReference>
<feature type="compositionally biased region" description="Acidic residues" evidence="1">
    <location>
        <begin position="48"/>
        <end position="58"/>
    </location>
</feature>
<evidence type="ECO:0000313" key="3">
    <source>
        <dbReference type="Proteomes" id="UP000218151"/>
    </source>
</evidence>
<reference evidence="3" key="1">
    <citation type="submission" date="2017-09" db="EMBL/GenBank/DDBJ databases">
        <authorList>
            <person name="Feng G."/>
            <person name="Zhu H."/>
        </authorList>
    </citation>
    <scope>NUCLEOTIDE SEQUENCE [LARGE SCALE GENOMIC DNA]</scope>
    <source>
        <strain evidence="3">1PNM-20</strain>
    </source>
</reference>
<evidence type="ECO:0000256" key="1">
    <source>
        <dbReference type="SAM" id="MobiDB-lite"/>
    </source>
</evidence>
<comment type="caution">
    <text evidence="2">The sequence shown here is derived from an EMBL/GenBank/DDBJ whole genome shotgun (WGS) entry which is preliminary data.</text>
</comment>
<dbReference type="EMBL" id="NSLI01000001">
    <property type="protein sequence ID" value="PAX09518.1"/>
    <property type="molecule type" value="Genomic_DNA"/>
</dbReference>